<comment type="similarity">
    <text evidence="2">Belongs to the cytochrome P450 family.</text>
</comment>
<evidence type="ECO:0000313" key="4">
    <source>
        <dbReference type="EMBL" id="MCY1014058.1"/>
    </source>
</evidence>
<dbReference type="GO" id="GO:0020037">
    <property type="term" value="F:heme binding"/>
    <property type="evidence" value="ECO:0007669"/>
    <property type="project" value="InterPro"/>
</dbReference>
<sequence>MGGARALLARALPRRRGPGRARASYLPFGYGPRTCIGNHMATAEIVLATAAILRRFTVERVQHAPVAAEFLHDVTTPRGIRVADVASSRQRQRDMIQNIDTIDLGQLLVRAMADRGGPASKTRGLPTAPSTSMSPGPLPSARDRESDAPRAAANCRNNVNLPPSAPGML</sequence>
<dbReference type="GO" id="GO:0005506">
    <property type="term" value="F:iron ion binding"/>
    <property type="evidence" value="ECO:0007669"/>
    <property type="project" value="InterPro"/>
</dbReference>
<evidence type="ECO:0000256" key="3">
    <source>
        <dbReference type="SAM" id="MobiDB-lite"/>
    </source>
</evidence>
<feature type="region of interest" description="Disordered" evidence="3">
    <location>
        <begin position="116"/>
        <end position="169"/>
    </location>
</feature>
<comment type="caution">
    <text evidence="4">The sequence shown here is derived from an EMBL/GenBank/DDBJ whole genome shotgun (WGS) entry which is preliminary data.</text>
</comment>
<dbReference type="GO" id="GO:0016705">
    <property type="term" value="F:oxidoreductase activity, acting on paired donors, with incorporation or reduction of molecular oxygen"/>
    <property type="evidence" value="ECO:0007669"/>
    <property type="project" value="InterPro"/>
</dbReference>
<proteinExistence type="inferred from homology"/>
<keyword evidence="1 2" id="KW-0408">Iron</keyword>
<keyword evidence="5" id="KW-1185">Reference proteome</keyword>
<dbReference type="Gene3D" id="1.10.630.10">
    <property type="entry name" value="Cytochrome P450"/>
    <property type="match status" value="1"/>
</dbReference>
<dbReference type="InterPro" id="IPR017972">
    <property type="entry name" value="Cyt_P450_CS"/>
</dbReference>
<dbReference type="Proteomes" id="UP001150924">
    <property type="component" value="Unassembled WGS sequence"/>
</dbReference>
<evidence type="ECO:0000256" key="1">
    <source>
        <dbReference type="PIRSR" id="PIRSR602401-1"/>
    </source>
</evidence>
<dbReference type="PROSITE" id="PS00086">
    <property type="entry name" value="CYTOCHROME_P450"/>
    <property type="match status" value="1"/>
</dbReference>
<reference evidence="4" key="1">
    <citation type="submission" date="2022-11" db="EMBL/GenBank/DDBJ databases">
        <title>Minimal conservation of predation-associated metabolite biosynthetic gene clusters underscores biosynthetic potential of Myxococcota including descriptions for ten novel species: Archangium lansinium sp. nov., Myxococcus landrumus sp. nov., Nannocystis bai.</title>
        <authorList>
            <person name="Ahearne A."/>
            <person name="Stevens C."/>
            <person name="Phillips K."/>
        </authorList>
    </citation>
    <scope>NUCLEOTIDE SEQUENCE</scope>
    <source>
        <strain evidence="4">Na p29</strain>
    </source>
</reference>
<name>A0A9X3F943_9BACT</name>
<dbReference type="InterPro" id="IPR036396">
    <property type="entry name" value="Cyt_P450_sf"/>
</dbReference>
<organism evidence="4 5">
    <name type="scientific">Nannocystis pusilla</name>
    <dbReference type="NCBI Taxonomy" id="889268"/>
    <lineage>
        <taxon>Bacteria</taxon>
        <taxon>Pseudomonadati</taxon>
        <taxon>Myxococcota</taxon>
        <taxon>Polyangia</taxon>
        <taxon>Nannocystales</taxon>
        <taxon>Nannocystaceae</taxon>
        <taxon>Nannocystis</taxon>
    </lineage>
</organism>
<dbReference type="InterPro" id="IPR002401">
    <property type="entry name" value="Cyt_P450_E_grp-I"/>
</dbReference>
<feature type="binding site" description="axial binding residue" evidence="1">
    <location>
        <position position="35"/>
    </location>
    <ligand>
        <name>heme</name>
        <dbReference type="ChEBI" id="CHEBI:30413"/>
    </ligand>
    <ligandPart>
        <name>Fe</name>
        <dbReference type="ChEBI" id="CHEBI:18248"/>
    </ligandPart>
</feature>
<keyword evidence="2" id="KW-0503">Monooxygenase</keyword>
<keyword evidence="2" id="KW-0560">Oxidoreductase</keyword>
<dbReference type="EMBL" id="JAPNKE010000002">
    <property type="protein sequence ID" value="MCY1014058.1"/>
    <property type="molecule type" value="Genomic_DNA"/>
</dbReference>
<accession>A0A9X3F943</accession>
<evidence type="ECO:0000256" key="2">
    <source>
        <dbReference type="RuleBase" id="RU000461"/>
    </source>
</evidence>
<dbReference type="InterPro" id="IPR001128">
    <property type="entry name" value="Cyt_P450"/>
</dbReference>
<evidence type="ECO:0000313" key="5">
    <source>
        <dbReference type="Proteomes" id="UP001150924"/>
    </source>
</evidence>
<keyword evidence="1 2" id="KW-0479">Metal-binding</keyword>
<gene>
    <name evidence="4" type="ORF">OV079_52785</name>
</gene>
<dbReference type="GO" id="GO:0004497">
    <property type="term" value="F:monooxygenase activity"/>
    <property type="evidence" value="ECO:0007669"/>
    <property type="project" value="UniProtKB-KW"/>
</dbReference>
<dbReference type="SUPFAM" id="SSF48264">
    <property type="entry name" value="Cytochrome P450"/>
    <property type="match status" value="1"/>
</dbReference>
<dbReference type="AlphaFoldDB" id="A0A9X3F943"/>
<dbReference type="PRINTS" id="PR00463">
    <property type="entry name" value="EP450I"/>
</dbReference>
<keyword evidence="1 2" id="KW-0349">Heme</keyword>
<comment type="cofactor">
    <cofactor evidence="1">
        <name>heme</name>
        <dbReference type="ChEBI" id="CHEBI:30413"/>
    </cofactor>
</comment>
<dbReference type="Pfam" id="PF00067">
    <property type="entry name" value="p450"/>
    <property type="match status" value="1"/>
</dbReference>
<protein>
    <submittedName>
        <fullName evidence="4">Cytochrome P450</fullName>
    </submittedName>
</protein>